<dbReference type="AlphaFoldDB" id="A0A0L0FD01"/>
<evidence type="ECO:0000313" key="1">
    <source>
        <dbReference type="EMBL" id="KNC74615.1"/>
    </source>
</evidence>
<dbReference type="GeneID" id="25913348"/>
<dbReference type="Proteomes" id="UP000054560">
    <property type="component" value="Unassembled WGS sequence"/>
</dbReference>
<protein>
    <submittedName>
        <fullName evidence="1">Uncharacterized protein</fullName>
    </submittedName>
</protein>
<feature type="non-terminal residue" evidence="1">
    <location>
        <position position="1"/>
    </location>
</feature>
<reference evidence="1 2" key="1">
    <citation type="submission" date="2011-02" db="EMBL/GenBank/DDBJ databases">
        <title>The Genome Sequence of Sphaeroforma arctica JP610.</title>
        <authorList>
            <consortium name="The Broad Institute Genome Sequencing Platform"/>
            <person name="Russ C."/>
            <person name="Cuomo C."/>
            <person name="Young S.K."/>
            <person name="Zeng Q."/>
            <person name="Gargeya S."/>
            <person name="Alvarado L."/>
            <person name="Berlin A."/>
            <person name="Chapman S.B."/>
            <person name="Chen Z."/>
            <person name="Freedman E."/>
            <person name="Gellesch M."/>
            <person name="Goldberg J."/>
            <person name="Griggs A."/>
            <person name="Gujja S."/>
            <person name="Heilman E."/>
            <person name="Heiman D."/>
            <person name="Howarth C."/>
            <person name="Mehta T."/>
            <person name="Neiman D."/>
            <person name="Pearson M."/>
            <person name="Roberts A."/>
            <person name="Saif S."/>
            <person name="Shea T."/>
            <person name="Shenoy N."/>
            <person name="Sisk P."/>
            <person name="Stolte C."/>
            <person name="Sykes S."/>
            <person name="White J."/>
            <person name="Yandava C."/>
            <person name="Burger G."/>
            <person name="Gray M.W."/>
            <person name="Holland P.W.H."/>
            <person name="King N."/>
            <person name="Lang F.B.F."/>
            <person name="Roger A.J."/>
            <person name="Ruiz-Trillo I."/>
            <person name="Haas B."/>
            <person name="Nusbaum C."/>
            <person name="Birren B."/>
        </authorList>
    </citation>
    <scope>NUCLEOTIDE SEQUENCE [LARGE SCALE GENOMIC DNA]</scope>
    <source>
        <strain evidence="1 2">JP610</strain>
    </source>
</reference>
<gene>
    <name evidence="1" type="ORF">SARC_12844</name>
</gene>
<organism evidence="1 2">
    <name type="scientific">Sphaeroforma arctica JP610</name>
    <dbReference type="NCBI Taxonomy" id="667725"/>
    <lineage>
        <taxon>Eukaryota</taxon>
        <taxon>Ichthyosporea</taxon>
        <taxon>Ichthyophonida</taxon>
        <taxon>Sphaeroforma</taxon>
    </lineage>
</organism>
<name>A0A0L0FD01_9EUKA</name>
<dbReference type="EMBL" id="KQ244243">
    <property type="protein sequence ID" value="KNC74615.1"/>
    <property type="molecule type" value="Genomic_DNA"/>
</dbReference>
<accession>A0A0L0FD01</accession>
<keyword evidence="2" id="KW-1185">Reference proteome</keyword>
<feature type="non-terminal residue" evidence="1">
    <location>
        <position position="52"/>
    </location>
</feature>
<proteinExistence type="predicted"/>
<sequence>QIDRTYLSDRVLNQLSIHLQKRDKHVNLLPKQIIRERMKPIAEDLLDYLPYD</sequence>
<evidence type="ECO:0000313" key="2">
    <source>
        <dbReference type="Proteomes" id="UP000054560"/>
    </source>
</evidence>
<dbReference type="RefSeq" id="XP_014148517.1">
    <property type="nucleotide sequence ID" value="XM_014293042.1"/>
</dbReference>